<feature type="domain" description="DNA helicase Pif1-like DEAD-box helicase" evidence="2">
    <location>
        <begin position="573"/>
        <end position="794"/>
    </location>
</feature>
<keyword evidence="1" id="KW-0547">Nucleotide-binding</keyword>
<dbReference type="Gene3D" id="3.40.50.300">
    <property type="entry name" value="P-loop containing nucleotide triphosphate hydrolases"/>
    <property type="match status" value="2"/>
</dbReference>
<comment type="cofactor">
    <cofactor evidence="1">
        <name>Mg(2+)</name>
        <dbReference type="ChEBI" id="CHEBI:18420"/>
    </cofactor>
</comment>
<dbReference type="InterPro" id="IPR049163">
    <property type="entry name" value="Pif1-like_2B_dom"/>
</dbReference>
<dbReference type="InterPro" id="IPR027417">
    <property type="entry name" value="P-loop_NTPase"/>
</dbReference>
<dbReference type="AlphaFoldDB" id="A0A2N9E9B2"/>
<evidence type="ECO:0000259" key="2">
    <source>
        <dbReference type="Pfam" id="PF05970"/>
    </source>
</evidence>
<dbReference type="Pfam" id="PF14214">
    <property type="entry name" value="Helitron_like_N"/>
    <property type="match status" value="1"/>
</dbReference>
<dbReference type="EMBL" id="OIVN01000168">
    <property type="protein sequence ID" value="SPC75556.1"/>
    <property type="molecule type" value="Genomic_DNA"/>
</dbReference>
<dbReference type="EC" id="5.6.2.3" evidence="1"/>
<name>A0A2N9E9B2_FAGSY</name>
<dbReference type="GO" id="GO:0043139">
    <property type="term" value="F:5'-3' DNA helicase activity"/>
    <property type="evidence" value="ECO:0007669"/>
    <property type="project" value="UniProtKB-EC"/>
</dbReference>
<dbReference type="FunFam" id="3.40.50.300:FF:002884">
    <property type="entry name" value="ATP-dependent DNA helicase"/>
    <property type="match status" value="1"/>
</dbReference>
<keyword evidence="1" id="KW-0067">ATP-binding</keyword>
<dbReference type="PANTHER" id="PTHR10492">
    <property type="match status" value="1"/>
</dbReference>
<organism evidence="5">
    <name type="scientific">Fagus sylvatica</name>
    <name type="common">Beechnut</name>
    <dbReference type="NCBI Taxonomy" id="28930"/>
    <lineage>
        <taxon>Eukaryota</taxon>
        <taxon>Viridiplantae</taxon>
        <taxon>Streptophyta</taxon>
        <taxon>Embryophyta</taxon>
        <taxon>Tracheophyta</taxon>
        <taxon>Spermatophyta</taxon>
        <taxon>Magnoliopsida</taxon>
        <taxon>eudicotyledons</taxon>
        <taxon>Gunneridae</taxon>
        <taxon>Pentapetalae</taxon>
        <taxon>rosids</taxon>
        <taxon>fabids</taxon>
        <taxon>Fagales</taxon>
        <taxon>Fagaceae</taxon>
        <taxon>Fagus</taxon>
    </lineage>
</organism>
<gene>
    <name evidence="5" type="ORF">FSB_LOCUS3438</name>
</gene>
<keyword evidence="1" id="KW-0378">Hydrolase</keyword>
<dbReference type="GO" id="GO:0006281">
    <property type="term" value="P:DNA repair"/>
    <property type="evidence" value="ECO:0007669"/>
    <property type="project" value="UniProtKB-KW"/>
</dbReference>
<dbReference type="SUPFAM" id="SSF52540">
    <property type="entry name" value="P-loop containing nucleoside triphosphate hydrolases"/>
    <property type="match status" value="2"/>
</dbReference>
<keyword evidence="1" id="KW-0227">DNA damage</keyword>
<feature type="domain" description="Helitron helicase-like" evidence="3">
    <location>
        <begin position="4"/>
        <end position="187"/>
    </location>
</feature>
<dbReference type="InterPro" id="IPR025476">
    <property type="entry name" value="Helitron_helicase-like"/>
</dbReference>
<dbReference type="GO" id="GO:0005524">
    <property type="term" value="F:ATP binding"/>
    <property type="evidence" value="ECO:0007669"/>
    <property type="project" value="UniProtKB-KW"/>
</dbReference>
<keyword evidence="1" id="KW-0233">DNA recombination</keyword>
<dbReference type="GO" id="GO:0016887">
    <property type="term" value="F:ATP hydrolysis activity"/>
    <property type="evidence" value="ECO:0007669"/>
    <property type="project" value="RHEA"/>
</dbReference>
<protein>
    <recommendedName>
        <fullName evidence="1">ATP-dependent DNA helicase</fullName>
        <ecNumber evidence="1">5.6.2.3</ecNumber>
    </recommendedName>
</protein>
<dbReference type="GO" id="GO:0000723">
    <property type="term" value="P:telomere maintenance"/>
    <property type="evidence" value="ECO:0007669"/>
    <property type="project" value="InterPro"/>
</dbReference>
<proteinExistence type="inferred from homology"/>
<dbReference type="InterPro" id="IPR010285">
    <property type="entry name" value="DNA_helicase_pif1-like_DEAD"/>
</dbReference>
<accession>A0A2N9E9B2</accession>
<dbReference type="Pfam" id="PF05970">
    <property type="entry name" value="PIF1"/>
    <property type="match status" value="1"/>
</dbReference>
<evidence type="ECO:0000259" key="4">
    <source>
        <dbReference type="Pfam" id="PF21530"/>
    </source>
</evidence>
<comment type="catalytic activity">
    <reaction evidence="1">
        <text>ATP + H2O = ADP + phosphate + H(+)</text>
        <dbReference type="Rhea" id="RHEA:13065"/>
        <dbReference type="ChEBI" id="CHEBI:15377"/>
        <dbReference type="ChEBI" id="CHEBI:15378"/>
        <dbReference type="ChEBI" id="CHEBI:30616"/>
        <dbReference type="ChEBI" id="CHEBI:43474"/>
        <dbReference type="ChEBI" id="CHEBI:456216"/>
        <dbReference type="EC" id="5.6.2.3"/>
    </reaction>
</comment>
<evidence type="ECO:0000313" key="5">
    <source>
        <dbReference type="EMBL" id="SPC75556.1"/>
    </source>
</evidence>
<evidence type="ECO:0000259" key="3">
    <source>
        <dbReference type="Pfam" id="PF14214"/>
    </source>
</evidence>
<reference evidence="5" key="1">
    <citation type="submission" date="2018-02" db="EMBL/GenBank/DDBJ databases">
        <authorList>
            <person name="Cohen D.B."/>
            <person name="Kent A.D."/>
        </authorList>
    </citation>
    <scope>NUCLEOTIDE SEQUENCE</scope>
</reference>
<evidence type="ECO:0000256" key="1">
    <source>
        <dbReference type="RuleBase" id="RU363044"/>
    </source>
</evidence>
<dbReference type="CDD" id="cd18809">
    <property type="entry name" value="SF1_C_RecD"/>
    <property type="match status" value="1"/>
</dbReference>
<keyword evidence="1" id="KW-0234">DNA repair</keyword>
<comment type="similarity">
    <text evidence="1">Belongs to the helicase family.</text>
</comment>
<dbReference type="GO" id="GO:0006310">
    <property type="term" value="P:DNA recombination"/>
    <property type="evidence" value="ECO:0007669"/>
    <property type="project" value="UniProtKB-KW"/>
</dbReference>
<dbReference type="Pfam" id="PF21530">
    <property type="entry name" value="Pif1_2B_dom"/>
    <property type="match status" value="1"/>
</dbReference>
<feature type="domain" description="DNA helicase Pif1-like 2B" evidence="4">
    <location>
        <begin position="891"/>
        <end position="937"/>
    </location>
</feature>
<dbReference type="PANTHER" id="PTHR10492:SF101">
    <property type="entry name" value="ATP-DEPENDENT DNA HELICASE"/>
    <property type="match status" value="1"/>
</dbReference>
<keyword evidence="1" id="KW-0347">Helicase</keyword>
<sequence>MREYYAYRLQQRPNEGHTLILGGRLFQQFIVDAYTCIEEARLRWVRDNQEDLRREIYSGLMDAVLRGDSDPLTVGKRVVLPSTFVGGPRYMAQNYQDAMAICRWVGYPDLFITFTCNPKWQEIGLFLDSIPGQKTEDRPDIVARVFKIKLDALLHDLTRENHFGTVIAVVYTIEFQKRGLPHAHILLFLDPKDKCPTSEHIDNIIKAEIPDLHRDPIAYETVKLYMMHGPCGVDNLRSPCMKNDKCSKHFPKRYYEETTIDDDGFPNYRRRNNGRTVEKNGVLLDNRFVVPYNIDLLVKYQAHMNVEWCNRSRSIKYLFKYINKGSDRATMVLQDTTNTNDGNESGVVIDETKAYLDCRYISGSEACWRIFEFNIQFRSPAVERLNFHLDKQHPVTFSKKARLHNVARRPGIENTMFTEWMKANNDYEDARELTYTDFPTKWVWHNNVKEWKRRKSGKCIGRIYFAHPSSGENYYLRMLLNIVKGPRNFKEIRTINGIVYETYQEACYALGLLDNDKEWYDAILEASYWASGRQLRELFVNNFDVLRSRLIQEEMSYDILALRKEHEILLASLNHEQHNIYATIMQAIATESGGVFFVYGHGGTGKTHLYKTILTAVRSQGKIALATASSGIAALLLPGGRTAHSRFHIPININDESTCEIKQRTQLAELLLKTSVILWDEAPMAHRNCLEAVDRSLRDILQIQDAGCVDKPFGGKVVVLGGDFRQILPVVRKGRRADIVYSTINRSYLWKECLVFKLHTNMRLLRNKLTASEYASMKNFSEWILEIGNGELGEGDGESSITIPADLIIKRTENPMEDIIRSTYPDLQISFTDHTYLQERAILAPTNEVVEELNDYIISCLHGEEQTYLSSDTICKASSNIDDQDLLYPVEFLNTLRLPGLPNHKLKLKVGLPIMLLRNLNQNAGLCNGTRLVVAKLGTWVIEAKIITGTNIGAHVFIPRITLSPSDSKWPFVLKRRQFPISVCFAMTINKSQGQSLKHVGVYLPNPVFSHGQLYVAVSRVTSRNGLKFLIINNGTDEESTTTNIVYKEVFRGLA</sequence>